<keyword evidence="3" id="KW-1134">Transmembrane beta strand</keyword>
<keyword evidence="5" id="KW-0812">Transmembrane</keyword>
<dbReference type="Pfam" id="PF00593">
    <property type="entry name" value="TonB_dep_Rec_b-barrel"/>
    <property type="match status" value="1"/>
</dbReference>
<evidence type="ECO:0000256" key="10">
    <source>
        <dbReference type="ARBA" id="ARBA00023136"/>
    </source>
</evidence>
<evidence type="ECO:0000256" key="6">
    <source>
        <dbReference type="ARBA" id="ARBA00022729"/>
    </source>
</evidence>
<comment type="subcellular location">
    <subcellularLocation>
        <location evidence="1">Cell outer membrane</location>
        <topology evidence="1">Multi-pass membrane protein</topology>
    </subcellularLocation>
</comment>
<evidence type="ECO:0000256" key="5">
    <source>
        <dbReference type="ARBA" id="ARBA00022692"/>
    </source>
</evidence>
<keyword evidence="13" id="KW-0675">Receptor</keyword>
<reference evidence="13 14" key="1">
    <citation type="submission" date="2020-05" db="EMBL/GenBank/DDBJ databases">
        <authorList>
            <person name="Khan S.A."/>
            <person name="Jeon C.O."/>
            <person name="Chun B.H."/>
        </authorList>
    </citation>
    <scope>NUCLEOTIDE SEQUENCE [LARGE SCALE GENOMIC DNA]</scope>
    <source>
        <strain evidence="13 14">S1162</strain>
    </source>
</reference>
<keyword evidence="10" id="KW-0472">Membrane</keyword>
<gene>
    <name evidence="13" type="ORF">HK413_10765</name>
</gene>
<evidence type="ECO:0000256" key="1">
    <source>
        <dbReference type="ARBA" id="ARBA00004571"/>
    </source>
</evidence>
<evidence type="ECO:0000259" key="12">
    <source>
        <dbReference type="Pfam" id="PF00593"/>
    </source>
</evidence>
<organism evidence="13 14">
    <name type="scientific">Mucilaginibacter humi</name>
    <dbReference type="NCBI Taxonomy" id="2732510"/>
    <lineage>
        <taxon>Bacteria</taxon>
        <taxon>Pseudomonadati</taxon>
        <taxon>Bacteroidota</taxon>
        <taxon>Sphingobacteriia</taxon>
        <taxon>Sphingobacteriales</taxon>
        <taxon>Sphingobacteriaceae</taxon>
        <taxon>Mucilaginibacter</taxon>
    </lineage>
</organism>
<keyword evidence="7" id="KW-0408">Iron</keyword>
<proteinExistence type="predicted"/>
<name>A0ABX1W5A1_9SPHI</name>
<dbReference type="Proteomes" id="UP000566071">
    <property type="component" value="Unassembled WGS sequence"/>
</dbReference>
<dbReference type="InterPro" id="IPR039426">
    <property type="entry name" value="TonB-dep_rcpt-like"/>
</dbReference>
<keyword evidence="8" id="KW-0406">Ion transport</keyword>
<dbReference type="InterPro" id="IPR036942">
    <property type="entry name" value="Beta-barrel_TonB_sf"/>
</dbReference>
<evidence type="ECO:0000256" key="4">
    <source>
        <dbReference type="ARBA" id="ARBA00022496"/>
    </source>
</evidence>
<evidence type="ECO:0000313" key="14">
    <source>
        <dbReference type="Proteomes" id="UP000566071"/>
    </source>
</evidence>
<dbReference type="Gene3D" id="2.40.170.20">
    <property type="entry name" value="TonB-dependent receptor, beta-barrel domain"/>
    <property type="match status" value="1"/>
</dbReference>
<dbReference type="PANTHER" id="PTHR32552:SF68">
    <property type="entry name" value="FERRICHROME OUTER MEMBRANE TRANSPORTER_PHAGE RECEPTOR"/>
    <property type="match status" value="1"/>
</dbReference>
<dbReference type="EMBL" id="JABFCR010000049">
    <property type="protein sequence ID" value="NNU34474.1"/>
    <property type="molecule type" value="Genomic_DNA"/>
</dbReference>
<evidence type="ECO:0000256" key="9">
    <source>
        <dbReference type="ARBA" id="ARBA00023077"/>
    </source>
</evidence>
<feature type="domain" description="TonB-dependent receptor-like beta-barrel" evidence="12">
    <location>
        <begin position="9"/>
        <end position="169"/>
    </location>
</feature>
<sequence>MVVCYLQQQFRVNSGTDIYTGRGLKPSIVDQYEAGIKNEFLDGKLSANFSIYRIINNDLAVTAPFLADGATPNSDATKKQFNGQTTSDGLEVDVNGYLSPNLYFIVGYAYNFMRYTKTSGLKGSSIEGEQIVINPRNTANASIFYTFSANTLRGFKVGASAFYTGSRRAVTIIQLAKHRLLAVYCLLVVLLRLILPRGIPTKRCPYWQGLIT</sequence>
<evidence type="ECO:0000256" key="2">
    <source>
        <dbReference type="ARBA" id="ARBA00022448"/>
    </source>
</evidence>
<dbReference type="SUPFAM" id="SSF56935">
    <property type="entry name" value="Porins"/>
    <property type="match status" value="1"/>
</dbReference>
<evidence type="ECO:0000313" key="13">
    <source>
        <dbReference type="EMBL" id="NNU34474.1"/>
    </source>
</evidence>
<evidence type="ECO:0000256" key="11">
    <source>
        <dbReference type="ARBA" id="ARBA00023237"/>
    </source>
</evidence>
<keyword evidence="9" id="KW-0798">TonB box</keyword>
<keyword evidence="4" id="KW-0410">Iron transport</keyword>
<keyword evidence="6" id="KW-0732">Signal</keyword>
<evidence type="ECO:0000256" key="3">
    <source>
        <dbReference type="ARBA" id="ARBA00022452"/>
    </source>
</evidence>
<dbReference type="PANTHER" id="PTHR32552">
    <property type="entry name" value="FERRICHROME IRON RECEPTOR-RELATED"/>
    <property type="match status" value="1"/>
</dbReference>
<keyword evidence="11" id="KW-0998">Cell outer membrane</keyword>
<evidence type="ECO:0000256" key="8">
    <source>
        <dbReference type="ARBA" id="ARBA00023065"/>
    </source>
</evidence>
<accession>A0ABX1W5A1</accession>
<comment type="caution">
    <text evidence="13">The sequence shown here is derived from an EMBL/GenBank/DDBJ whole genome shotgun (WGS) entry which is preliminary data.</text>
</comment>
<keyword evidence="2" id="KW-0813">Transport</keyword>
<evidence type="ECO:0000256" key="7">
    <source>
        <dbReference type="ARBA" id="ARBA00023004"/>
    </source>
</evidence>
<protein>
    <submittedName>
        <fullName evidence="13">TonB-dependent receptor</fullName>
    </submittedName>
</protein>
<dbReference type="InterPro" id="IPR000531">
    <property type="entry name" value="Beta-barrel_TonB"/>
</dbReference>
<keyword evidence="14" id="KW-1185">Reference proteome</keyword>